<keyword evidence="4 7" id="KW-0812">Transmembrane</keyword>
<comment type="similarity">
    <text evidence="2">Belongs to the LAPTM4/LAPTM5 transporter family.</text>
</comment>
<evidence type="ECO:0000256" key="1">
    <source>
        <dbReference type="ARBA" id="ARBA00004127"/>
    </source>
</evidence>
<evidence type="ECO:0000313" key="9">
    <source>
        <dbReference type="Proteomes" id="UP000008672"/>
    </source>
</evidence>
<evidence type="ECO:0000256" key="7">
    <source>
        <dbReference type="SAM" id="Phobius"/>
    </source>
</evidence>
<sequence length="268" mass="30540">TVPVTLATLHTCCHHNARTCKCSMQIYLDACSVLVLITESVTVAKGKDSCEGLCDGYYRIADATSVFLLIILLFLVSVMMLYGVLKYRERLLIPFLVLQILDLCLRVLNLFNFYVDLSAYSSYKTNTNQLVRSYPQAYPFSLHIFCDSILKLKSSLHPHLGLFAGQNKRGINHSLFFWGEQFGLWPNTFTKSQFTATTFQLFRVGVVLFQAYMINCVWKCYKYIQAHNESCTIGVCTVYNLSEKTVLPTYDEVLQLPLKEAPPPYMPV</sequence>
<keyword evidence="6 7" id="KW-0472">Membrane</keyword>
<evidence type="ECO:0000256" key="6">
    <source>
        <dbReference type="ARBA" id="ARBA00023136"/>
    </source>
</evidence>
<dbReference type="InterPro" id="IPR051115">
    <property type="entry name" value="LAPTM_transporter"/>
</dbReference>
<evidence type="ECO:0000313" key="8">
    <source>
        <dbReference type="Ensembl" id="ENSLACP00000019973.1"/>
    </source>
</evidence>
<reference evidence="9" key="1">
    <citation type="submission" date="2011-08" db="EMBL/GenBank/DDBJ databases">
        <title>The draft genome of Latimeria chalumnae.</title>
        <authorList>
            <person name="Di Palma F."/>
            <person name="Alfoldi J."/>
            <person name="Johnson J."/>
            <person name="Berlin A."/>
            <person name="Gnerre S."/>
            <person name="Jaffe D."/>
            <person name="MacCallum I."/>
            <person name="Young S."/>
            <person name="Walker B.J."/>
            <person name="Lander E."/>
            <person name="Lindblad-Toh K."/>
        </authorList>
    </citation>
    <scope>NUCLEOTIDE SEQUENCE [LARGE SCALE GENOMIC DNA]</scope>
    <source>
        <strain evidence="9">Wild caught</strain>
    </source>
</reference>
<dbReference type="Pfam" id="PF03821">
    <property type="entry name" value="Mtp"/>
    <property type="match status" value="1"/>
</dbReference>
<dbReference type="InterPro" id="IPR004687">
    <property type="entry name" value="LAPTM4/5"/>
</dbReference>
<name>H3BDK2_LATCH</name>
<dbReference type="FunCoup" id="H3BDK2">
    <property type="interactions" value="227"/>
</dbReference>
<dbReference type="HOGENOM" id="CLU_1065422_0_0_1"/>
<reference evidence="8" key="2">
    <citation type="submission" date="2025-08" db="UniProtKB">
        <authorList>
            <consortium name="Ensembl"/>
        </authorList>
    </citation>
    <scope>IDENTIFICATION</scope>
</reference>
<evidence type="ECO:0000256" key="3">
    <source>
        <dbReference type="ARBA" id="ARBA00022448"/>
    </source>
</evidence>
<dbReference type="InParanoid" id="H3BDK2"/>
<keyword evidence="3" id="KW-0813">Transport</keyword>
<reference evidence="8" key="3">
    <citation type="submission" date="2025-09" db="UniProtKB">
        <authorList>
            <consortium name="Ensembl"/>
        </authorList>
    </citation>
    <scope>IDENTIFICATION</scope>
</reference>
<dbReference type="STRING" id="7897.ENSLACP00000019973"/>
<feature type="transmembrane region" description="Helical" evidence="7">
    <location>
        <begin position="66"/>
        <end position="85"/>
    </location>
</feature>
<keyword evidence="5 7" id="KW-1133">Transmembrane helix</keyword>
<proteinExistence type="inferred from homology"/>
<dbReference type="GO" id="GO:0012505">
    <property type="term" value="C:endomembrane system"/>
    <property type="evidence" value="ECO:0007669"/>
    <property type="project" value="UniProtKB-SubCell"/>
</dbReference>
<dbReference type="Bgee" id="ENSLACG00000017556">
    <property type="expression patterns" value="Expressed in pelvic fin and 6 other cell types or tissues"/>
</dbReference>
<dbReference type="EMBL" id="AFYH01045436">
    <property type="status" value="NOT_ANNOTATED_CDS"/>
    <property type="molecule type" value="Genomic_DNA"/>
</dbReference>
<gene>
    <name evidence="8" type="primary">LAPTM5</name>
</gene>
<dbReference type="GO" id="GO:0005765">
    <property type="term" value="C:lysosomal membrane"/>
    <property type="evidence" value="ECO:0007669"/>
    <property type="project" value="TreeGrafter"/>
</dbReference>
<evidence type="ECO:0000256" key="2">
    <source>
        <dbReference type="ARBA" id="ARBA00010076"/>
    </source>
</evidence>
<dbReference type="Ensembl" id="ENSLACT00000020111.1">
    <property type="protein sequence ID" value="ENSLACP00000019973.1"/>
    <property type="gene ID" value="ENSLACG00000017556.1"/>
</dbReference>
<evidence type="ECO:0000256" key="4">
    <source>
        <dbReference type="ARBA" id="ARBA00022692"/>
    </source>
</evidence>
<dbReference type="PANTHER" id="PTHR12479:SF2">
    <property type="entry name" value="LYSOSOMAL-ASSOCIATED TRANSMEMBRANE PROTEIN 5"/>
    <property type="match status" value="1"/>
</dbReference>
<dbReference type="eggNOG" id="ENOG502RY9P">
    <property type="taxonomic scope" value="Eukaryota"/>
</dbReference>
<feature type="transmembrane region" description="Helical" evidence="7">
    <location>
        <begin position="91"/>
        <end position="115"/>
    </location>
</feature>
<dbReference type="OMA" id="QICCCFN"/>
<dbReference type="EMBL" id="AFYH01045438">
    <property type="status" value="NOT_ANNOTATED_CDS"/>
    <property type="molecule type" value="Genomic_DNA"/>
</dbReference>
<dbReference type="GeneTree" id="ENSGT00940000153446"/>
<dbReference type="PANTHER" id="PTHR12479">
    <property type="entry name" value="LYSOSOMAL-ASSOCIATED TRANSMEMBRANE PROTEIN"/>
    <property type="match status" value="1"/>
</dbReference>
<evidence type="ECO:0000256" key="5">
    <source>
        <dbReference type="ARBA" id="ARBA00022989"/>
    </source>
</evidence>
<accession>H3BDK2</accession>
<protein>
    <submittedName>
        <fullName evidence="8">Lysosomal protein transmembrane 5</fullName>
    </submittedName>
</protein>
<organism evidence="8 9">
    <name type="scientific">Latimeria chalumnae</name>
    <name type="common">Coelacanth</name>
    <dbReference type="NCBI Taxonomy" id="7897"/>
    <lineage>
        <taxon>Eukaryota</taxon>
        <taxon>Metazoa</taxon>
        <taxon>Chordata</taxon>
        <taxon>Craniata</taxon>
        <taxon>Vertebrata</taxon>
        <taxon>Euteleostomi</taxon>
        <taxon>Coelacanthiformes</taxon>
        <taxon>Coelacanthidae</taxon>
        <taxon>Latimeria</taxon>
    </lineage>
</organism>
<dbReference type="AlphaFoldDB" id="H3BDK2"/>
<comment type="subcellular location">
    <subcellularLocation>
        <location evidence="1">Endomembrane system</location>
        <topology evidence="1">Multi-pass membrane protein</topology>
    </subcellularLocation>
</comment>
<keyword evidence="9" id="KW-1185">Reference proteome</keyword>
<dbReference type="Proteomes" id="UP000008672">
    <property type="component" value="Unassembled WGS sequence"/>
</dbReference>
<dbReference type="EMBL" id="AFYH01045437">
    <property type="status" value="NOT_ANNOTATED_CDS"/>
    <property type="molecule type" value="Genomic_DNA"/>
</dbReference>